<evidence type="ECO:0000259" key="4">
    <source>
        <dbReference type="SMART" id="SM00198"/>
    </source>
</evidence>
<reference evidence="5" key="1">
    <citation type="submission" date="2019-08" db="EMBL/GenBank/DDBJ databases">
        <title>The genome of the North American firefly Photinus pyralis.</title>
        <authorList>
            <consortium name="Photinus pyralis genome working group"/>
            <person name="Fallon T.R."/>
            <person name="Sander Lower S.E."/>
            <person name="Weng J.-K."/>
        </authorList>
    </citation>
    <scope>NUCLEOTIDE SEQUENCE</scope>
    <source>
        <strain evidence="5">TRF0915ILg1</strain>
        <tissue evidence="5">Whole body</tissue>
    </source>
</reference>
<gene>
    <name evidence="5" type="ORF">ILUMI_04158</name>
</gene>
<feature type="domain" description="SCP" evidence="4">
    <location>
        <begin position="259"/>
        <end position="394"/>
    </location>
</feature>
<dbReference type="SUPFAM" id="SSF55797">
    <property type="entry name" value="PR-1-like"/>
    <property type="match status" value="3"/>
</dbReference>
<protein>
    <recommendedName>
        <fullName evidence="4">SCP domain-containing protein</fullName>
    </recommendedName>
</protein>
<dbReference type="Gene3D" id="3.40.33.10">
    <property type="entry name" value="CAP"/>
    <property type="match status" value="3"/>
</dbReference>
<dbReference type="InterPro" id="IPR018244">
    <property type="entry name" value="Allrgn_V5/Tpx1_CS"/>
</dbReference>
<name>A0A8K0D9G9_IGNLU</name>
<feature type="compositionally biased region" description="Basic and acidic residues" evidence="3">
    <location>
        <begin position="414"/>
        <end position="423"/>
    </location>
</feature>
<dbReference type="PROSITE" id="PS01009">
    <property type="entry name" value="CRISP_1"/>
    <property type="match status" value="2"/>
</dbReference>
<comment type="caution">
    <text evidence="5">The sequence shown here is derived from an EMBL/GenBank/DDBJ whole genome shotgun (WGS) entry which is preliminary data.</text>
</comment>
<dbReference type="OrthoDB" id="337038at2759"/>
<dbReference type="PRINTS" id="PR00837">
    <property type="entry name" value="V5TPXLIKE"/>
</dbReference>
<feature type="region of interest" description="Disordered" evidence="3">
    <location>
        <begin position="405"/>
        <end position="432"/>
    </location>
</feature>
<feature type="domain" description="SCP" evidence="4">
    <location>
        <begin position="436"/>
        <end position="571"/>
    </location>
</feature>
<dbReference type="InterPro" id="IPR035940">
    <property type="entry name" value="CAP_sf"/>
</dbReference>
<evidence type="ECO:0000256" key="3">
    <source>
        <dbReference type="SAM" id="MobiDB-lite"/>
    </source>
</evidence>
<dbReference type="FunFam" id="3.40.33.10:FF:000002">
    <property type="entry name" value="Golgi-associated plant pathogenesis-related protein 1"/>
    <property type="match status" value="3"/>
</dbReference>
<dbReference type="InterPro" id="IPR014044">
    <property type="entry name" value="CAP_dom"/>
</dbReference>
<dbReference type="InterPro" id="IPR001283">
    <property type="entry name" value="CRISP-related"/>
</dbReference>
<organism evidence="5 6">
    <name type="scientific">Ignelater luminosus</name>
    <name type="common">Cucubano</name>
    <name type="synonym">Pyrophorus luminosus</name>
    <dbReference type="NCBI Taxonomy" id="2038154"/>
    <lineage>
        <taxon>Eukaryota</taxon>
        <taxon>Metazoa</taxon>
        <taxon>Ecdysozoa</taxon>
        <taxon>Arthropoda</taxon>
        <taxon>Hexapoda</taxon>
        <taxon>Insecta</taxon>
        <taxon>Pterygota</taxon>
        <taxon>Neoptera</taxon>
        <taxon>Endopterygota</taxon>
        <taxon>Coleoptera</taxon>
        <taxon>Polyphaga</taxon>
        <taxon>Elateriformia</taxon>
        <taxon>Elateroidea</taxon>
        <taxon>Elateridae</taxon>
        <taxon>Agrypninae</taxon>
        <taxon>Pyrophorini</taxon>
        <taxon>Ignelater</taxon>
    </lineage>
</organism>
<dbReference type="Pfam" id="PF00188">
    <property type="entry name" value="CAP"/>
    <property type="match status" value="3"/>
</dbReference>
<dbReference type="CDD" id="cd05382">
    <property type="entry name" value="CAP_GAPR1-like"/>
    <property type="match status" value="3"/>
</dbReference>
<sequence>MVRKTDQRTFASMRNGEEPKLETITRETIETFRGQRTECKITTEKKDCEDQLPADLVDILNQQVRRNARNSSLTKKTNPTMEFQQECLRAHNEYRIRHGVAPLKLNKEMCRFSQQWANNLIKKNTLEHSNSKDYGENIYCVSSSSPNVTVKGEDPVKSWYEEIKVHHFGKEPKTLASGHFTQVVWKETKELGIAFAKQGGKVVVVANYLPAGNVIGRFTDNVPPVGGFDAQNNNDVSTSLGNLHLSSSQKSLANGTEGDFYNEFLVAHNECRQRHGVPPLKLDKKLCKYSEEWAKILASKNNLEHRKNSPYGENIYCMYSSDPHFTITGRTPIDKWYEEIKHHPFGKEPNNLKSGHFTQVIWKTSELLGVGVAKSRQGYIYVVANYSPAGNFLGHFAENVPALASTSKPAQENGVDKKDESDRNGAVSPDSGVYDQFVNDALKVHNEYRKKHGVHELKLSRELCSYAKEWAEQCSKTGNMAHRPKNSYGENIFCMYSSDYSHVPSAREVIKKWYEEVKDHTFGTEVVNYNSLHFTQVIWKGSNELGIGMAKNNKGQTYVVANYNPRGNIVGQFSTNVPKPKA</sequence>
<dbReference type="InterPro" id="IPR034113">
    <property type="entry name" value="SCP_GAPR1-like"/>
</dbReference>
<dbReference type="GO" id="GO:0005576">
    <property type="term" value="C:extracellular region"/>
    <property type="evidence" value="ECO:0007669"/>
    <property type="project" value="UniProtKB-SubCell"/>
</dbReference>
<comment type="subcellular location">
    <subcellularLocation>
        <location evidence="1">Secreted</location>
    </subcellularLocation>
</comment>
<dbReference type="Proteomes" id="UP000801492">
    <property type="component" value="Unassembled WGS sequence"/>
</dbReference>
<dbReference type="SMART" id="SM00198">
    <property type="entry name" value="SCP"/>
    <property type="match status" value="3"/>
</dbReference>
<feature type="domain" description="SCP" evidence="4">
    <location>
        <begin position="82"/>
        <end position="216"/>
    </location>
</feature>
<keyword evidence="2" id="KW-0964">Secreted</keyword>
<evidence type="ECO:0000313" key="6">
    <source>
        <dbReference type="Proteomes" id="UP000801492"/>
    </source>
</evidence>
<accession>A0A8K0D9G9</accession>
<dbReference type="PANTHER" id="PTHR10334">
    <property type="entry name" value="CYSTEINE-RICH SECRETORY PROTEIN-RELATED"/>
    <property type="match status" value="1"/>
</dbReference>
<proteinExistence type="predicted"/>
<evidence type="ECO:0000313" key="5">
    <source>
        <dbReference type="EMBL" id="KAF2902030.1"/>
    </source>
</evidence>
<dbReference type="EMBL" id="VTPC01001412">
    <property type="protein sequence ID" value="KAF2902030.1"/>
    <property type="molecule type" value="Genomic_DNA"/>
</dbReference>
<evidence type="ECO:0000256" key="2">
    <source>
        <dbReference type="ARBA" id="ARBA00022525"/>
    </source>
</evidence>
<evidence type="ECO:0000256" key="1">
    <source>
        <dbReference type="ARBA" id="ARBA00004613"/>
    </source>
</evidence>
<keyword evidence="6" id="KW-1185">Reference proteome</keyword>
<dbReference type="AlphaFoldDB" id="A0A8K0D9G9"/>